<protein>
    <submittedName>
        <fullName evidence="5">ABC transporter ATP-binding protein</fullName>
    </submittedName>
</protein>
<dbReference type="Proteomes" id="UP000886744">
    <property type="component" value="Unassembled WGS sequence"/>
</dbReference>
<evidence type="ECO:0000259" key="4">
    <source>
        <dbReference type="PROSITE" id="PS50893"/>
    </source>
</evidence>
<comment type="caution">
    <text evidence="5">The sequence shown here is derived from an EMBL/GenBank/DDBJ whole genome shotgun (WGS) entry which is preliminary data.</text>
</comment>
<evidence type="ECO:0000313" key="5">
    <source>
        <dbReference type="EMBL" id="HIR63241.1"/>
    </source>
</evidence>
<dbReference type="PANTHER" id="PTHR42939:SF1">
    <property type="entry name" value="ABC TRANSPORTER ATP-BINDING PROTEIN ALBC-RELATED"/>
    <property type="match status" value="1"/>
</dbReference>
<keyword evidence="2" id="KW-0547">Nucleotide-binding</keyword>
<dbReference type="InterPro" id="IPR051782">
    <property type="entry name" value="ABC_Transporter_VariousFunc"/>
</dbReference>
<reference evidence="5" key="2">
    <citation type="journal article" date="2021" name="PeerJ">
        <title>Extensive microbial diversity within the chicken gut microbiome revealed by metagenomics and culture.</title>
        <authorList>
            <person name="Gilroy R."/>
            <person name="Ravi A."/>
            <person name="Getino M."/>
            <person name="Pursley I."/>
            <person name="Horton D.L."/>
            <person name="Alikhan N.F."/>
            <person name="Baker D."/>
            <person name="Gharbi K."/>
            <person name="Hall N."/>
            <person name="Watson M."/>
            <person name="Adriaenssens E.M."/>
            <person name="Foster-Nyarko E."/>
            <person name="Jarju S."/>
            <person name="Secka A."/>
            <person name="Antonio M."/>
            <person name="Oren A."/>
            <person name="Chaudhuri R.R."/>
            <person name="La Ragione R."/>
            <person name="Hildebrand F."/>
            <person name="Pallen M.J."/>
        </authorList>
    </citation>
    <scope>NUCLEOTIDE SEQUENCE</scope>
    <source>
        <strain evidence="5">ChiHjej13B12-12457</strain>
    </source>
</reference>
<reference evidence="5" key="1">
    <citation type="submission" date="2020-10" db="EMBL/GenBank/DDBJ databases">
        <authorList>
            <person name="Gilroy R."/>
        </authorList>
    </citation>
    <scope>NUCLEOTIDE SEQUENCE</scope>
    <source>
        <strain evidence="5">ChiHjej13B12-12457</strain>
    </source>
</reference>
<evidence type="ECO:0000256" key="2">
    <source>
        <dbReference type="ARBA" id="ARBA00022741"/>
    </source>
</evidence>
<evidence type="ECO:0000256" key="1">
    <source>
        <dbReference type="ARBA" id="ARBA00022448"/>
    </source>
</evidence>
<dbReference type="GO" id="GO:0016887">
    <property type="term" value="F:ATP hydrolysis activity"/>
    <property type="evidence" value="ECO:0007669"/>
    <property type="project" value="InterPro"/>
</dbReference>
<keyword evidence="3 5" id="KW-0067">ATP-binding</keyword>
<dbReference type="InterPro" id="IPR003593">
    <property type="entry name" value="AAA+_ATPase"/>
</dbReference>
<dbReference type="InterPro" id="IPR027417">
    <property type="entry name" value="P-loop_NTPase"/>
</dbReference>
<dbReference type="CDD" id="cd03230">
    <property type="entry name" value="ABC_DR_subfamily_A"/>
    <property type="match status" value="1"/>
</dbReference>
<dbReference type="Pfam" id="PF00005">
    <property type="entry name" value="ABC_tran"/>
    <property type="match status" value="1"/>
</dbReference>
<dbReference type="SMART" id="SM00382">
    <property type="entry name" value="AAA"/>
    <property type="match status" value="1"/>
</dbReference>
<evidence type="ECO:0000313" key="6">
    <source>
        <dbReference type="Proteomes" id="UP000886744"/>
    </source>
</evidence>
<organism evidence="5 6">
    <name type="scientific">Candidatus Coprenecus avistercoris</name>
    <dbReference type="NCBI Taxonomy" id="2840730"/>
    <lineage>
        <taxon>Bacteria</taxon>
        <taxon>Pseudomonadati</taxon>
        <taxon>Bacteroidota</taxon>
        <taxon>Bacteroidia</taxon>
        <taxon>Bacteroidales</taxon>
        <taxon>Rikenellaceae</taxon>
        <taxon>Rikenellaceae incertae sedis</taxon>
        <taxon>Candidatus Coprenecus</taxon>
    </lineage>
</organism>
<dbReference type="Gene3D" id="3.40.50.300">
    <property type="entry name" value="P-loop containing nucleotide triphosphate hydrolases"/>
    <property type="match status" value="1"/>
</dbReference>
<dbReference type="GO" id="GO:0005524">
    <property type="term" value="F:ATP binding"/>
    <property type="evidence" value="ECO:0007669"/>
    <property type="project" value="UniProtKB-KW"/>
</dbReference>
<keyword evidence="1" id="KW-0813">Transport</keyword>
<name>A0A9D1E2G1_9BACT</name>
<sequence>MIQIDELRFSYRGRCVYDGLNLELKDGAVYGLLGRNGAGKTTLMRLIAGLLKCGNGRIEVDGMVPFDRKPEFLDNVYFVPESFNAPDLPVIEYAGNYGMFYSNYDGDALVDYLRIFDVEPGAVFRRLSSGQKKKAMIAFALSLNTRLLLLDEPGNGLDIPSKLTLRRLLAEHMRPDRTVILSTHQVREVEDIVDHVAVIDSGRLLLNSSLDDLAGKICFSTGDKVMLHALFSERTAAGVVNILPRLTRSGIVSGYTGHNLGSGTLSDRPTAYSGTDTETGTAADAETHLKNLHAKTDIDIEVLFDACISGGGTLVEYLRSLDRNTEKEVDHACC</sequence>
<dbReference type="SUPFAM" id="SSF52540">
    <property type="entry name" value="P-loop containing nucleoside triphosphate hydrolases"/>
    <property type="match status" value="1"/>
</dbReference>
<dbReference type="InterPro" id="IPR003439">
    <property type="entry name" value="ABC_transporter-like_ATP-bd"/>
</dbReference>
<evidence type="ECO:0000256" key="3">
    <source>
        <dbReference type="ARBA" id="ARBA00022840"/>
    </source>
</evidence>
<dbReference type="PROSITE" id="PS50893">
    <property type="entry name" value="ABC_TRANSPORTER_2"/>
    <property type="match status" value="1"/>
</dbReference>
<proteinExistence type="predicted"/>
<dbReference type="PANTHER" id="PTHR42939">
    <property type="entry name" value="ABC TRANSPORTER ATP-BINDING PROTEIN ALBC-RELATED"/>
    <property type="match status" value="1"/>
</dbReference>
<gene>
    <name evidence="5" type="ORF">IAC94_06945</name>
</gene>
<dbReference type="EMBL" id="DVHI01000084">
    <property type="protein sequence ID" value="HIR63241.1"/>
    <property type="molecule type" value="Genomic_DNA"/>
</dbReference>
<dbReference type="AlphaFoldDB" id="A0A9D1E2G1"/>
<feature type="domain" description="ABC transporter" evidence="4">
    <location>
        <begin position="2"/>
        <end position="226"/>
    </location>
</feature>
<accession>A0A9D1E2G1</accession>